<feature type="transmembrane region" description="Helical" evidence="2">
    <location>
        <begin position="20"/>
        <end position="44"/>
    </location>
</feature>
<feature type="region of interest" description="Disordered" evidence="1">
    <location>
        <begin position="69"/>
        <end position="90"/>
    </location>
</feature>
<dbReference type="EMBL" id="JAVREJ010000001">
    <property type="protein sequence ID" value="MDT0348225.1"/>
    <property type="molecule type" value="Genomic_DNA"/>
</dbReference>
<comment type="caution">
    <text evidence="3">The sequence shown here is derived from an EMBL/GenBank/DDBJ whole genome shotgun (WGS) entry which is preliminary data.</text>
</comment>
<keyword evidence="2" id="KW-1133">Transmembrane helix</keyword>
<keyword evidence="2" id="KW-0472">Membrane</keyword>
<name>A0ABU2N2V6_9PSEU</name>
<evidence type="ECO:0000256" key="2">
    <source>
        <dbReference type="SAM" id="Phobius"/>
    </source>
</evidence>
<evidence type="ECO:0000313" key="3">
    <source>
        <dbReference type="EMBL" id="MDT0348225.1"/>
    </source>
</evidence>
<evidence type="ECO:0000256" key="1">
    <source>
        <dbReference type="SAM" id="MobiDB-lite"/>
    </source>
</evidence>
<protein>
    <submittedName>
        <fullName evidence="3">Uncharacterized protein</fullName>
    </submittedName>
</protein>
<sequence length="90" mass="9661">MGTAVVGMGLAALVVAYLFFGWPVLLIGVPAFVAVALVVVAVLVSEAPRRKLEEHRATRFDPAAQLPGGLMSGFFEMPKQRPTELPDRIV</sequence>
<keyword evidence="2" id="KW-0812">Transmembrane</keyword>
<gene>
    <name evidence="3" type="ORF">RM445_01650</name>
</gene>
<organism evidence="3 4">
    <name type="scientific">Pseudonocardia charpentierae</name>
    <dbReference type="NCBI Taxonomy" id="3075545"/>
    <lineage>
        <taxon>Bacteria</taxon>
        <taxon>Bacillati</taxon>
        <taxon>Actinomycetota</taxon>
        <taxon>Actinomycetes</taxon>
        <taxon>Pseudonocardiales</taxon>
        <taxon>Pseudonocardiaceae</taxon>
        <taxon>Pseudonocardia</taxon>
    </lineage>
</organism>
<accession>A0ABU2N2V6</accession>
<proteinExistence type="predicted"/>
<keyword evidence="4" id="KW-1185">Reference proteome</keyword>
<dbReference type="RefSeq" id="WP_311554121.1">
    <property type="nucleotide sequence ID" value="NZ_JAVREJ010000001.1"/>
</dbReference>
<reference evidence="4" key="1">
    <citation type="submission" date="2023-07" db="EMBL/GenBank/DDBJ databases">
        <title>30 novel species of actinomycetes from the DSMZ collection.</title>
        <authorList>
            <person name="Nouioui I."/>
        </authorList>
    </citation>
    <scope>NUCLEOTIDE SEQUENCE [LARGE SCALE GENOMIC DNA]</scope>
    <source>
        <strain evidence="4">DSM 45834</strain>
    </source>
</reference>
<evidence type="ECO:0000313" key="4">
    <source>
        <dbReference type="Proteomes" id="UP001183202"/>
    </source>
</evidence>
<dbReference type="Proteomes" id="UP001183202">
    <property type="component" value="Unassembled WGS sequence"/>
</dbReference>
<feature type="compositionally biased region" description="Basic and acidic residues" evidence="1">
    <location>
        <begin position="78"/>
        <end position="90"/>
    </location>
</feature>